<evidence type="ECO:0008006" key="2">
    <source>
        <dbReference type="Google" id="ProtNLM"/>
    </source>
</evidence>
<name>A0A0F9U1F0_9ZZZZ</name>
<organism evidence="1">
    <name type="scientific">marine sediment metagenome</name>
    <dbReference type="NCBI Taxonomy" id="412755"/>
    <lineage>
        <taxon>unclassified sequences</taxon>
        <taxon>metagenomes</taxon>
        <taxon>ecological metagenomes</taxon>
    </lineage>
</organism>
<dbReference type="Pfam" id="PF05521">
    <property type="entry name" value="Phage_HCP"/>
    <property type="match status" value="1"/>
</dbReference>
<evidence type="ECO:0000313" key="1">
    <source>
        <dbReference type="EMBL" id="KKN85364.1"/>
    </source>
</evidence>
<dbReference type="EMBL" id="LAZR01000160">
    <property type="protein sequence ID" value="KKN85364.1"/>
    <property type="molecule type" value="Genomic_DNA"/>
</dbReference>
<reference evidence="1" key="1">
    <citation type="journal article" date="2015" name="Nature">
        <title>Complex archaea that bridge the gap between prokaryotes and eukaryotes.</title>
        <authorList>
            <person name="Spang A."/>
            <person name="Saw J.H."/>
            <person name="Jorgensen S.L."/>
            <person name="Zaremba-Niedzwiedzka K."/>
            <person name="Martijn J."/>
            <person name="Lind A.E."/>
            <person name="van Eijk R."/>
            <person name="Schleper C."/>
            <person name="Guy L."/>
            <person name="Ettema T.J."/>
        </authorList>
    </citation>
    <scope>NUCLEOTIDE SEQUENCE</scope>
</reference>
<accession>A0A0F9U1F0</accession>
<sequence length="112" mass="12288">MNQLSLNRRLVLEAQVPQPDGAGGESRTWVRVGDLWADVKARRGRRLGKGGIEVSRGVCVVTVRGAPVGDPARPLPQQRFREGARVYQIQSVAEQDAQGRYLACLTHEEVAV</sequence>
<dbReference type="AlphaFoldDB" id="A0A0F9U1F0"/>
<gene>
    <name evidence="1" type="ORF">LCGC14_0280220</name>
</gene>
<dbReference type="Gene3D" id="2.40.10.270">
    <property type="entry name" value="Bacteriophage SPP1 head-tail adaptor protein"/>
    <property type="match status" value="1"/>
</dbReference>
<protein>
    <recommendedName>
        <fullName evidence="2">Head-tail adaptor</fullName>
    </recommendedName>
</protein>
<dbReference type="InterPro" id="IPR008767">
    <property type="entry name" value="Phage_SPP1_head-tail_adaptor"/>
</dbReference>
<comment type="caution">
    <text evidence="1">The sequence shown here is derived from an EMBL/GenBank/DDBJ whole genome shotgun (WGS) entry which is preliminary data.</text>
</comment>
<proteinExistence type="predicted"/>
<dbReference type="InterPro" id="IPR038666">
    <property type="entry name" value="SSP1_head-tail_sf"/>
</dbReference>